<comment type="caution">
    <text evidence="3">The sequence shown here is derived from an EMBL/GenBank/DDBJ whole genome shotgun (WGS) entry which is preliminary data.</text>
</comment>
<keyword evidence="4" id="KW-1185">Reference proteome</keyword>
<feature type="region of interest" description="Disordered" evidence="1">
    <location>
        <begin position="59"/>
        <end position="219"/>
    </location>
</feature>
<organism evidence="3 4">
    <name type="scientific">Hibiscus sabdariffa</name>
    <name type="common">roselle</name>
    <dbReference type="NCBI Taxonomy" id="183260"/>
    <lineage>
        <taxon>Eukaryota</taxon>
        <taxon>Viridiplantae</taxon>
        <taxon>Streptophyta</taxon>
        <taxon>Embryophyta</taxon>
        <taxon>Tracheophyta</taxon>
        <taxon>Spermatophyta</taxon>
        <taxon>Magnoliopsida</taxon>
        <taxon>eudicotyledons</taxon>
        <taxon>Gunneridae</taxon>
        <taxon>Pentapetalae</taxon>
        <taxon>rosids</taxon>
        <taxon>malvids</taxon>
        <taxon>Malvales</taxon>
        <taxon>Malvaceae</taxon>
        <taxon>Malvoideae</taxon>
        <taxon>Hibiscus</taxon>
    </lineage>
</organism>
<feature type="transmembrane region" description="Helical" evidence="2">
    <location>
        <begin position="383"/>
        <end position="405"/>
    </location>
</feature>
<keyword evidence="2" id="KW-1133">Transmembrane helix</keyword>
<evidence type="ECO:0000313" key="4">
    <source>
        <dbReference type="Proteomes" id="UP001396334"/>
    </source>
</evidence>
<dbReference type="PANTHER" id="PTHR35310:SF1">
    <property type="entry name" value="CELL WALL INTEGRITY_STRESS RESPONSE COMPONENT-LIKE PROTEIN"/>
    <property type="match status" value="1"/>
</dbReference>
<evidence type="ECO:0000256" key="2">
    <source>
        <dbReference type="SAM" id="Phobius"/>
    </source>
</evidence>
<keyword evidence="2" id="KW-0812">Transmembrane</keyword>
<feature type="transmembrane region" description="Helical" evidence="2">
    <location>
        <begin position="277"/>
        <end position="297"/>
    </location>
</feature>
<feature type="compositionally biased region" description="Low complexity" evidence="1">
    <location>
        <begin position="64"/>
        <end position="84"/>
    </location>
</feature>
<sequence>MAPLVYFSFRKVFFLYLAFFAFISLLFSASIDSHELQTSRSGYRRRLLELEEEDQQPLFKKKSSSLSPKKNQTKLIKSSSLSTKNQTKLLKSSNISTKNQTKLVKPSNLSPKNQTKLPKTTNSTKTTVSSSLSTSNKQLKKLNSTTSKPNNSSKTAKTSDLLKVSPSKNKTTMKTGTDKKLTDNIAQSSKTQKNSIQGKKPTTQIQKQQRKQPSWIDEEDDSDLVAEFRDLPTKFQETLIPDLERISTTSKAYIARYNKEFTKQFKPYVGNKHAPTIATVISCAFLLIPLLLVSLIVNRIKTYFSLQKMLIFIQIYLSIYFSILCLTSLITGLEPLKFFYATSPSTYVCLQVLQTLGYVLYLLLLLMYLILVFSTESGLGSKMLSLGQIFVGFAVGLHYYVAVFHRVVLHQPPKTNWKVHGMYAACFLVICLFARADRRKKAYLEEGGEEGKKN</sequence>
<feature type="transmembrane region" description="Helical" evidence="2">
    <location>
        <begin position="350"/>
        <end position="371"/>
    </location>
</feature>
<feature type="transmembrane region" description="Helical" evidence="2">
    <location>
        <begin position="309"/>
        <end position="330"/>
    </location>
</feature>
<dbReference type="PANTHER" id="PTHR35310">
    <property type="entry name" value="CELL WALL INTEGRITY/STRESS RESPONSE COMPONENT-LIKE PROTEIN"/>
    <property type="match status" value="1"/>
</dbReference>
<feature type="transmembrane region" description="Helical" evidence="2">
    <location>
        <begin position="417"/>
        <end position="434"/>
    </location>
</feature>
<reference evidence="3 4" key="1">
    <citation type="journal article" date="2024" name="G3 (Bethesda)">
        <title>Genome assembly of Hibiscus sabdariffa L. provides insights into metabolisms of medicinal natural products.</title>
        <authorList>
            <person name="Kim T."/>
        </authorList>
    </citation>
    <scope>NUCLEOTIDE SEQUENCE [LARGE SCALE GENOMIC DNA]</scope>
    <source>
        <strain evidence="3">TK-2024</strain>
        <tissue evidence="3">Old leaves</tissue>
    </source>
</reference>
<dbReference type="Proteomes" id="UP001396334">
    <property type="component" value="Unassembled WGS sequence"/>
</dbReference>
<feature type="compositionally biased region" description="Polar residues" evidence="1">
    <location>
        <begin position="85"/>
        <end position="114"/>
    </location>
</feature>
<evidence type="ECO:0000313" key="3">
    <source>
        <dbReference type="EMBL" id="KAK8490328.1"/>
    </source>
</evidence>
<gene>
    <name evidence="3" type="ORF">V6N11_045239</name>
</gene>
<accession>A0ABR2AC41</accession>
<keyword evidence="2" id="KW-0472">Membrane</keyword>
<proteinExistence type="predicted"/>
<feature type="compositionally biased region" description="Polar residues" evidence="1">
    <location>
        <begin position="166"/>
        <end position="175"/>
    </location>
</feature>
<feature type="compositionally biased region" description="Low complexity" evidence="1">
    <location>
        <begin position="115"/>
        <end position="159"/>
    </location>
</feature>
<dbReference type="EMBL" id="JBBPBN010000286">
    <property type="protein sequence ID" value="KAK8490328.1"/>
    <property type="molecule type" value="Genomic_DNA"/>
</dbReference>
<protein>
    <submittedName>
        <fullName evidence="3">Uncharacterized protein</fullName>
    </submittedName>
</protein>
<feature type="compositionally biased region" description="Polar residues" evidence="1">
    <location>
        <begin position="184"/>
        <end position="207"/>
    </location>
</feature>
<name>A0ABR2AC41_9ROSI</name>
<evidence type="ECO:0000256" key="1">
    <source>
        <dbReference type="SAM" id="MobiDB-lite"/>
    </source>
</evidence>